<dbReference type="EMBL" id="UGXT01000002">
    <property type="protein sequence ID" value="SUH39045.1"/>
    <property type="molecule type" value="Genomic_DNA"/>
</dbReference>
<accession>A0A379WY55</accession>
<gene>
    <name evidence="1" type="primary">ushA_3</name>
    <name evidence="1" type="ORF">NCTC8261_05393</name>
</gene>
<dbReference type="Gene3D" id="3.60.21.10">
    <property type="match status" value="1"/>
</dbReference>
<evidence type="ECO:0000313" key="2">
    <source>
        <dbReference type="Proteomes" id="UP000254712"/>
    </source>
</evidence>
<dbReference type="InterPro" id="IPR029052">
    <property type="entry name" value="Metallo-depent_PP-like"/>
</dbReference>
<dbReference type="AlphaFoldDB" id="A0A379WY55"/>
<name>A0A379WY55_SALET</name>
<organism evidence="1 2">
    <name type="scientific">Salmonella enterica I</name>
    <dbReference type="NCBI Taxonomy" id="59201"/>
    <lineage>
        <taxon>Bacteria</taxon>
        <taxon>Pseudomonadati</taxon>
        <taxon>Pseudomonadota</taxon>
        <taxon>Gammaproteobacteria</taxon>
        <taxon>Enterobacterales</taxon>
        <taxon>Enterobacteriaceae</taxon>
        <taxon>Salmonella</taxon>
    </lineage>
</organism>
<sequence length="118" mass="13713">MWAVTHKTRYAWASENKKQVNYVPGTPCAPDKQNGIWIVQAHEWGKYVGRADFEFRNGEMKMVNYQLIPVNLKKKVTWDNGKSERVLYTPEIAENPQMLSLLTPFQNKGKAQLEGENW</sequence>
<evidence type="ECO:0000313" key="1">
    <source>
        <dbReference type="EMBL" id="SUH39045.1"/>
    </source>
</evidence>
<dbReference type="SUPFAM" id="SSF56300">
    <property type="entry name" value="Metallo-dependent phosphatases"/>
    <property type="match status" value="1"/>
</dbReference>
<protein>
    <submittedName>
        <fullName evidence="1">Bifunctional UDP-sugar hydrolase/5'-nucleotidase</fullName>
    </submittedName>
</protein>
<dbReference type="Proteomes" id="UP000254712">
    <property type="component" value="Unassembled WGS sequence"/>
</dbReference>
<keyword evidence="1" id="KW-0378">Hydrolase</keyword>
<proteinExistence type="predicted"/>
<reference evidence="1 2" key="1">
    <citation type="submission" date="2018-06" db="EMBL/GenBank/DDBJ databases">
        <authorList>
            <consortium name="Pathogen Informatics"/>
            <person name="Doyle S."/>
        </authorList>
    </citation>
    <scope>NUCLEOTIDE SEQUENCE [LARGE SCALE GENOMIC DNA]</scope>
    <source>
        <strain evidence="1 2">NCTC8261</strain>
    </source>
</reference>
<dbReference type="GO" id="GO:0016787">
    <property type="term" value="F:hydrolase activity"/>
    <property type="evidence" value="ECO:0007669"/>
    <property type="project" value="UniProtKB-KW"/>
</dbReference>